<evidence type="ECO:0000259" key="1">
    <source>
        <dbReference type="Pfam" id="PF13091"/>
    </source>
</evidence>
<keyword evidence="3" id="KW-1185">Reference proteome</keyword>
<gene>
    <name evidence="2" type="ORF">HHX25_20480</name>
</gene>
<sequence length="67" mass="8044">MIRIAYLGSLNFTRNGTQNNYETRIRTTDGEAVKKIEEEFNTLFYDNNYPERSIQLWGQRLYHEPIN</sequence>
<dbReference type="Pfam" id="PF13091">
    <property type="entry name" value="PLDc_2"/>
    <property type="match status" value="1"/>
</dbReference>
<dbReference type="RefSeq" id="WP_169677290.1">
    <property type="nucleotide sequence ID" value="NZ_JABBHF010000017.1"/>
</dbReference>
<dbReference type="InterPro" id="IPR025202">
    <property type="entry name" value="PLD-like_dom"/>
</dbReference>
<reference evidence="2 3" key="1">
    <citation type="submission" date="2020-04" db="EMBL/GenBank/DDBJ databases">
        <title>A Flavivirga sp. nov.</title>
        <authorList>
            <person name="Sun X."/>
        </authorList>
    </citation>
    <scope>NUCLEOTIDE SEQUENCE [LARGE SCALE GENOMIC DNA]</scope>
    <source>
        <strain evidence="2 3">Y03</strain>
    </source>
</reference>
<proteinExistence type="predicted"/>
<dbReference type="Gene3D" id="3.30.870.10">
    <property type="entry name" value="Endonuclease Chain A"/>
    <property type="match status" value="1"/>
</dbReference>
<name>A0ABX1S5E2_9FLAO</name>
<protein>
    <recommendedName>
        <fullName evidence="1">Phospholipase D-like domain-containing protein</fullName>
    </recommendedName>
</protein>
<dbReference type="SUPFAM" id="SSF56024">
    <property type="entry name" value="Phospholipase D/nuclease"/>
    <property type="match status" value="1"/>
</dbReference>
<dbReference type="Proteomes" id="UP000746690">
    <property type="component" value="Unassembled WGS sequence"/>
</dbReference>
<dbReference type="EMBL" id="JABBHF010000017">
    <property type="protein sequence ID" value="NMH89887.1"/>
    <property type="molecule type" value="Genomic_DNA"/>
</dbReference>
<evidence type="ECO:0000313" key="3">
    <source>
        <dbReference type="Proteomes" id="UP000746690"/>
    </source>
</evidence>
<evidence type="ECO:0000313" key="2">
    <source>
        <dbReference type="EMBL" id="NMH89887.1"/>
    </source>
</evidence>
<feature type="domain" description="Phospholipase D-like" evidence="1">
    <location>
        <begin position="4"/>
        <end position="43"/>
    </location>
</feature>
<accession>A0ABX1S5E2</accession>
<organism evidence="2 3">
    <name type="scientific">Flavivirga algicola</name>
    <dbReference type="NCBI Taxonomy" id="2729136"/>
    <lineage>
        <taxon>Bacteria</taxon>
        <taxon>Pseudomonadati</taxon>
        <taxon>Bacteroidota</taxon>
        <taxon>Flavobacteriia</taxon>
        <taxon>Flavobacteriales</taxon>
        <taxon>Flavobacteriaceae</taxon>
        <taxon>Flavivirga</taxon>
    </lineage>
</organism>
<comment type="caution">
    <text evidence="2">The sequence shown here is derived from an EMBL/GenBank/DDBJ whole genome shotgun (WGS) entry which is preliminary data.</text>
</comment>